<keyword evidence="8" id="KW-0238">DNA-binding</keyword>
<keyword evidence="2" id="KW-0963">Cytoplasm</keyword>
<keyword evidence="5" id="KW-0378">Hydrolase</keyword>
<dbReference type="SMART" id="SM01058">
    <property type="entry name" value="CarD_TRCF"/>
    <property type="match status" value="1"/>
</dbReference>
<dbReference type="InterPro" id="IPR014001">
    <property type="entry name" value="Helicase_ATP-bd"/>
</dbReference>
<evidence type="ECO:0000256" key="5">
    <source>
        <dbReference type="ARBA" id="ARBA00022801"/>
    </source>
</evidence>
<dbReference type="SUPFAM" id="SSF52540">
    <property type="entry name" value="P-loop containing nucleoside triphosphate hydrolases"/>
    <property type="match status" value="3"/>
</dbReference>
<accession>A0A3C1KK29</accession>
<comment type="subcellular location">
    <subcellularLocation>
        <location evidence="1">Cytoplasm</location>
    </subcellularLocation>
</comment>
<evidence type="ECO:0000256" key="2">
    <source>
        <dbReference type="ARBA" id="ARBA00022490"/>
    </source>
</evidence>
<evidence type="ECO:0000256" key="3">
    <source>
        <dbReference type="ARBA" id="ARBA00022741"/>
    </source>
</evidence>
<organism evidence="14 15">
    <name type="scientific">Haliea salexigens</name>
    <dbReference type="NCBI Taxonomy" id="287487"/>
    <lineage>
        <taxon>Bacteria</taxon>
        <taxon>Pseudomonadati</taxon>
        <taxon>Pseudomonadota</taxon>
        <taxon>Gammaproteobacteria</taxon>
        <taxon>Cellvibrionales</taxon>
        <taxon>Halieaceae</taxon>
        <taxon>Haliea</taxon>
    </lineage>
</organism>
<evidence type="ECO:0000256" key="7">
    <source>
        <dbReference type="ARBA" id="ARBA00022840"/>
    </source>
</evidence>
<dbReference type="GO" id="GO:0003677">
    <property type="term" value="F:DNA binding"/>
    <property type="evidence" value="ECO:0007669"/>
    <property type="project" value="UniProtKB-KW"/>
</dbReference>
<dbReference type="Proteomes" id="UP000259273">
    <property type="component" value="Unassembled WGS sequence"/>
</dbReference>
<name>A0A3C1KK29_9GAMM</name>
<dbReference type="InterPro" id="IPR027417">
    <property type="entry name" value="P-loop_NTPase"/>
</dbReference>
<dbReference type="InterPro" id="IPR036101">
    <property type="entry name" value="CarD-like/TRCF_RID_sf"/>
</dbReference>
<dbReference type="GO" id="GO:0005737">
    <property type="term" value="C:cytoplasm"/>
    <property type="evidence" value="ECO:0007669"/>
    <property type="project" value="UniProtKB-SubCell"/>
</dbReference>
<evidence type="ECO:0000259" key="13">
    <source>
        <dbReference type="PROSITE" id="PS51192"/>
    </source>
</evidence>
<dbReference type="EMBL" id="DMND01000072">
    <property type="protein sequence ID" value="HAN27070.1"/>
    <property type="molecule type" value="Genomic_DNA"/>
</dbReference>
<comment type="similarity">
    <text evidence="11">In the C-terminal section; belongs to the helicase family. RecG subfamily.</text>
</comment>
<dbReference type="GO" id="GO:0016787">
    <property type="term" value="F:hydrolase activity"/>
    <property type="evidence" value="ECO:0007669"/>
    <property type="project" value="UniProtKB-KW"/>
</dbReference>
<evidence type="ECO:0000313" key="14">
    <source>
        <dbReference type="EMBL" id="HAN27070.1"/>
    </source>
</evidence>
<evidence type="ECO:0000256" key="4">
    <source>
        <dbReference type="ARBA" id="ARBA00022763"/>
    </source>
</evidence>
<dbReference type="InterPro" id="IPR003711">
    <property type="entry name" value="CarD-like/TRCF_RID"/>
</dbReference>
<evidence type="ECO:0000256" key="11">
    <source>
        <dbReference type="ARBA" id="ARBA00061399"/>
    </source>
</evidence>
<dbReference type="PANTHER" id="PTHR47964:SF1">
    <property type="entry name" value="ATP-DEPENDENT DNA HELICASE HOMOLOG RECG, CHLOROPLASTIC"/>
    <property type="match status" value="1"/>
</dbReference>
<feature type="non-terminal residue" evidence="14">
    <location>
        <position position="429"/>
    </location>
</feature>
<dbReference type="STRING" id="1121937.GCA_000423125_01554"/>
<proteinExistence type="inferred from homology"/>
<dbReference type="CDD" id="cd17991">
    <property type="entry name" value="DEXHc_TRCF"/>
    <property type="match status" value="1"/>
</dbReference>
<dbReference type="GO" id="GO:0005524">
    <property type="term" value="F:ATP binding"/>
    <property type="evidence" value="ECO:0007669"/>
    <property type="project" value="UniProtKB-KW"/>
</dbReference>
<keyword evidence="3" id="KW-0547">Nucleotide-binding</keyword>
<evidence type="ECO:0000256" key="9">
    <source>
        <dbReference type="ARBA" id="ARBA00023204"/>
    </source>
</evidence>
<evidence type="ECO:0000256" key="8">
    <source>
        <dbReference type="ARBA" id="ARBA00023125"/>
    </source>
</evidence>
<gene>
    <name evidence="14" type="ORF">DCP75_05010</name>
</gene>
<keyword evidence="6" id="KW-0347">Helicase</keyword>
<reference evidence="14 15" key="1">
    <citation type="journal article" date="2018" name="Nat. Biotechnol.">
        <title>A standardized bacterial taxonomy based on genome phylogeny substantially revises the tree of life.</title>
        <authorList>
            <person name="Parks D.H."/>
            <person name="Chuvochina M."/>
            <person name="Waite D.W."/>
            <person name="Rinke C."/>
            <person name="Skarshewski A."/>
            <person name="Chaumeil P.A."/>
            <person name="Hugenholtz P."/>
        </authorList>
    </citation>
    <scope>NUCLEOTIDE SEQUENCE [LARGE SCALE GENOMIC DNA]</scope>
    <source>
        <strain evidence="14">UBA9158</strain>
    </source>
</reference>
<evidence type="ECO:0000256" key="12">
    <source>
        <dbReference type="ARBA" id="ARBA00070128"/>
    </source>
</evidence>
<dbReference type="SUPFAM" id="SSF141259">
    <property type="entry name" value="CarD-like"/>
    <property type="match status" value="1"/>
</dbReference>
<dbReference type="SMART" id="SM00487">
    <property type="entry name" value="DEXDc"/>
    <property type="match status" value="1"/>
</dbReference>
<dbReference type="AlphaFoldDB" id="A0A3C1KK29"/>
<feature type="non-terminal residue" evidence="14">
    <location>
        <position position="1"/>
    </location>
</feature>
<dbReference type="InterPro" id="IPR047112">
    <property type="entry name" value="RecG/Mfd"/>
</dbReference>
<dbReference type="FunFam" id="3.40.50.300:FF:000546">
    <property type="entry name" value="Transcription-repair-coupling factor"/>
    <property type="match status" value="1"/>
</dbReference>
<sequence>GLRFAISTAPIDRGMYFGEDAPALVCEAQLFGNRVAQRRRRSKVDETQAENVFRDINELREGVPVVHLEHGVGRYLGLQTLEVDGADSEFLMLEYAQGSKLYVPVASLHLVSRYAGSDPDLAPLHKLGSEQWEKARRKATEKASDVAAQLLDVYARREARKGFCFELPTLEYEQFAASFPFEETADQAAAIEAVIGDMTATRVMDRLVCGDVGFGKTEVAMRAAFIAARNGKQVAVLVPTTLLAQQHYNSFADRFADWPVTVDVVSRFKSGKDLSGVLQRVADGAIDILVGTHKLLSSDFRFHDLGLLIIDEEHRFGVKQKEAIKALRAEVDILTLTATPIPRTLNMALGGMRDLSIIATPPARRLSIKTFIREHNIALVREAVLRETLRGGQVYYLHNEVKSIEEAGRKLRELLPDLSIGIAHGQMRE</sequence>
<comment type="caution">
    <text evidence="14">The sequence shown here is derived from an EMBL/GenBank/DDBJ whole genome shotgun (WGS) entry which is preliminary data.</text>
</comment>
<keyword evidence="9" id="KW-0234">DNA repair</keyword>
<dbReference type="PROSITE" id="PS51192">
    <property type="entry name" value="HELICASE_ATP_BIND_1"/>
    <property type="match status" value="1"/>
</dbReference>
<dbReference type="Gene3D" id="2.40.10.170">
    <property type="match status" value="1"/>
</dbReference>
<dbReference type="InterPro" id="IPR011545">
    <property type="entry name" value="DEAD/DEAH_box_helicase_dom"/>
</dbReference>
<dbReference type="Pfam" id="PF00270">
    <property type="entry name" value="DEAD"/>
    <property type="match status" value="1"/>
</dbReference>
<dbReference type="Pfam" id="PF02559">
    <property type="entry name" value="CarD_TRCF_RID"/>
    <property type="match status" value="1"/>
</dbReference>
<evidence type="ECO:0000256" key="10">
    <source>
        <dbReference type="ARBA" id="ARBA00061104"/>
    </source>
</evidence>
<dbReference type="Gene3D" id="3.40.50.300">
    <property type="entry name" value="P-loop containing nucleotide triphosphate hydrolases"/>
    <property type="match status" value="2"/>
</dbReference>
<feature type="domain" description="Helicase ATP-binding" evidence="13">
    <location>
        <begin position="197"/>
        <end position="358"/>
    </location>
</feature>
<keyword evidence="4" id="KW-0227">DNA damage</keyword>
<evidence type="ECO:0000256" key="6">
    <source>
        <dbReference type="ARBA" id="ARBA00022806"/>
    </source>
</evidence>
<evidence type="ECO:0000256" key="1">
    <source>
        <dbReference type="ARBA" id="ARBA00004496"/>
    </source>
</evidence>
<dbReference type="PANTHER" id="PTHR47964">
    <property type="entry name" value="ATP-DEPENDENT DNA HELICASE HOMOLOG RECG, CHLOROPLASTIC"/>
    <property type="match status" value="1"/>
</dbReference>
<dbReference type="GO" id="GO:0003678">
    <property type="term" value="F:DNA helicase activity"/>
    <property type="evidence" value="ECO:0007669"/>
    <property type="project" value="TreeGrafter"/>
</dbReference>
<keyword evidence="7" id="KW-0067">ATP-binding</keyword>
<dbReference type="GO" id="GO:0006281">
    <property type="term" value="P:DNA repair"/>
    <property type="evidence" value="ECO:0007669"/>
    <property type="project" value="UniProtKB-KW"/>
</dbReference>
<comment type="similarity">
    <text evidence="10">In the N-terminal section; belongs to the UvrB family.</text>
</comment>
<evidence type="ECO:0000313" key="15">
    <source>
        <dbReference type="Proteomes" id="UP000259273"/>
    </source>
</evidence>
<protein>
    <recommendedName>
        <fullName evidence="12">Transcription-repair-coupling factor</fullName>
    </recommendedName>
</protein>